<evidence type="ECO:0000313" key="8">
    <source>
        <dbReference type="EMBL" id="MPN38975.1"/>
    </source>
</evidence>
<dbReference type="PANTHER" id="PTHR30489">
    <property type="entry name" value="LIPOPROTEIN-RELEASING SYSTEM TRANSMEMBRANE PROTEIN LOLE"/>
    <property type="match status" value="1"/>
</dbReference>
<evidence type="ECO:0000256" key="2">
    <source>
        <dbReference type="ARBA" id="ARBA00022475"/>
    </source>
</evidence>
<evidence type="ECO:0000256" key="5">
    <source>
        <dbReference type="ARBA" id="ARBA00023136"/>
    </source>
</evidence>
<organism evidence="8">
    <name type="scientific">bioreactor metagenome</name>
    <dbReference type="NCBI Taxonomy" id="1076179"/>
    <lineage>
        <taxon>unclassified sequences</taxon>
        <taxon>metagenomes</taxon>
        <taxon>ecological metagenomes</taxon>
    </lineage>
</organism>
<reference evidence="8" key="1">
    <citation type="submission" date="2019-08" db="EMBL/GenBank/DDBJ databases">
        <authorList>
            <person name="Kucharzyk K."/>
            <person name="Murdoch R.W."/>
            <person name="Higgins S."/>
            <person name="Loffler F."/>
        </authorList>
    </citation>
    <scope>NUCLEOTIDE SEQUENCE</scope>
</reference>
<dbReference type="GO" id="GO:0098797">
    <property type="term" value="C:plasma membrane protein complex"/>
    <property type="evidence" value="ECO:0007669"/>
    <property type="project" value="TreeGrafter"/>
</dbReference>
<evidence type="ECO:0000256" key="4">
    <source>
        <dbReference type="ARBA" id="ARBA00022989"/>
    </source>
</evidence>
<dbReference type="AlphaFoldDB" id="A0A645HIY5"/>
<dbReference type="Pfam" id="PF02687">
    <property type="entry name" value="FtsX"/>
    <property type="match status" value="1"/>
</dbReference>
<name>A0A645HIY5_9ZZZZ</name>
<dbReference type="GO" id="GO:0044874">
    <property type="term" value="P:lipoprotein localization to outer membrane"/>
    <property type="evidence" value="ECO:0007669"/>
    <property type="project" value="TreeGrafter"/>
</dbReference>
<keyword evidence="2" id="KW-1003">Cell membrane</keyword>
<comment type="caution">
    <text evidence="8">The sequence shown here is derived from an EMBL/GenBank/DDBJ whole genome shotgun (WGS) entry which is preliminary data.</text>
</comment>
<feature type="transmembrane region" description="Helical" evidence="6">
    <location>
        <begin position="83"/>
        <end position="109"/>
    </location>
</feature>
<sequence length="125" mass="13141">MIFAMVVAFGVIYNNARISLAERARELATLRVVGFSRHEVGAVLITELVILGLIAVPLGLLVGTGFATVIVGSVNTETVRLPLVLTASNYAFAVLVVCIAATCSAVVVLRKLHQLDLVGALKAPE</sequence>
<dbReference type="InterPro" id="IPR051447">
    <property type="entry name" value="Lipoprotein-release_system"/>
</dbReference>
<evidence type="ECO:0000256" key="1">
    <source>
        <dbReference type="ARBA" id="ARBA00004651"/>
    </source>
</evidence>
<evidence type="ECO:0000259" key="7">
    <source>
        <dbReference type="Pfam" id="PF02687"/>
    </source>
</evidence>
<protein>
    <recommendedName>
        <fullName evidence="7">ABC3 transporter permease C-terminal domain-containing protein</fullName>
    </recommendedName>
</protein>
<keyword evidence="3 6" id="KW-0812">Transmembrane</keyword>
<dbReference type="InterPro" id="IPR003838">
    <property type="entry name" value="ABC3_permease_C"/>
</dbReference>
<dbReference type="EMBL" id="VSSQ01094523">
    <property type="protein sequence ID" value="MPN38975.1"/>
    <property type="molecule type" value="Genomic_DNA"/>
</dbReference>
<dbReference type="PANTHER" id="PTHR30489:SF0">
    <property type="entry name" value="LIPOPROTEIN-RELEASING SYSTEM TRANSMEMBRANE PROTEIN LOLE"/>
    <property type="match status" value="1"/>
</dbReference>
<gene>
    <name evidence="8" type="ORF">SDC9_186500</name>
</gene>
<accession>A0A645HIY5</accession>
<keyword evidence="4 6" id="KW-1133">Transmembrane helix</keyword>
<evidence type="ECO:0000256" key="6">
    <source>
        <dbReference type="SAM" id="Phobius"/>
    </source>
</evidence>
<comment type="subcellular location">
    <subcellularLocation>
        <location evidence="1">Cell membrane</location>
        <topology evidence="1">Multi-pass membrane protein</topology>
    </subcellularLocation>
</comment>
<evidence type="ECO:0000256" key="3">
    <source>
        <dbReference type="ARBA" id="ARBA00022692"/>
    </source>
</evidence>
<keyword evidence="5 6" id="KW-0472">Membrane</keyword>
<feature type="domain" description="ABC3 transporter permease C-terminal" evidence="7">
    <location>
        <begin position="1"/>
        <end position="112"/>
    </location>
</feature>
<feature type="transmembrane region" description="Helical" evidence="6">
    <location>
        <begin position="45"/>
        <end position="71"/>
    </location>
</feature>
<proteinExistence type="predicted"/>